<dbReference type="Proteomes" id="UP000023561">
    <property type="component" value="Unassembled WGS sequence"/>
</dbReference>
<evidence type="ECO:0000313" key="2">
    <source>
        <dbReference type="EMBL" id="GAJ40345.1"/>
    </source>
</evidence>
<dbReference type="InterPro" id="IPR050248">
    <property type="entry name" value="Polysacc_deacetylase_ArnD"/>
</dbReference>
<dbReference type="OrthoDB" id="9806342at2"/>
<dbReference type="Gene3D" id="3.20.20.370">
    <property type="entry name" value="Glycoside hydrolase/deacetylase"/>
    <property type="match status" value="1"/>
</dbReference>
<keyword evidence="3" id="KW-1185">Reference proteome</keyword>
<dbReference type="GO" id="GO:0016020">
    <property type="term" value="C:membrane"/>
    <property type="evidence" value="ECO:0007669"/>
    <property type="project" value="TreeGrafter"/>
</dbReference>
<dbReference type="InterPro" id="IPR002509">
    <property type="entry name" value="NODB_dom"/>
</dbReference>
<dbReference type="AlphaFoldDB" id="A0A023DGE9"/>
<gene>
    <name evidence="2" type="primary">pdaB</name>
    <name evidence="2" type="ORF">GCA01S_043_00010</name>
</gene>
<protein>
    <submittedName>
        <fullName evidence="2">Polysaccharide deacetylase PdaB</fullName>
    </submittedName>
</protein>
<dbReference type="EMBL" id="BAWO01000043">
    <property type="protein sequence ID" value="GAJ40345.1"/>
    <property type="molecule type" value="Genomic_DNA"/>
</dbReference>
<name>A0A023DGE9_9BACL</name>
<reference evidence="2 3" key="1">
    <citation type="submission" date="2014-04" db="EMBL/GenBank/DDBJ databases">
        <title>Whole genome shotgun sequence of Geobacillus caldoxylosilyticus NBRC 107762.</title>
        <authorList>
            <person name="Hosoyama A."/>
            <person name="Hosoyama Y."/>
            <person name="Katano-Makiyama Y."/>
            <person name="Tsuchikane K."/>
            <person name="Ohji S."/>
            <person name="Ichikawa N."/>
            <person name="Yamazoe A."/>
            <person name="Fujita N."/>
        </authorList>
    </citation>
    <scope>NUCLEOTIDE SEQUENCE [LARGE SCALE GENOMIC DNA]</scope>
    <source>
        <strain evidence="2 3">NBRC 107762</strain>
    </source>
</reference>
<dbReference type="PANTHER" id="PTHR10587:SF128">
    <property type="entry name" value="POLYSACCHARIDE DEACETYLASE PDAB-RELATED"/>
    <property type="match status" value="1"/>
</dbReference>
<feature type="domain" description="NodB homology" evidence="1">
    <location>
        <begin position="56"/>
        <end position="236"/>
    </location>
</feature>
<dbReference type="InterPro" id="IPR014132">
    <property type="entry name" value="PdaB-like"/>
</dbReference>
<dbReference type="GO" id="GO:0016810">
    <property type="term" value="F:hydrolase activity, acting on carbon-nitrogen (but not peptide) bonds"/>
    <property type="evidence" value="ECO:0007669"/>
    <property type="project" value="InterPro"/>
</dbReference>
<dbReference type="GeneID" id="301192711"/>
<dbReference type="SUPFAM" id="SSF88713">
    <property type="entry name" value="Glycoside hydrolase/deacetylase"/>
    <property type="match status" value="1"/>
</dbReference>
<dbReference type="RefSeq" id="WP_017433984.1">
    <property type="nucleotide sequence ID" value="NZ_BAWO01000043.1"/>
</dbReference>
<accession>A0A023DGE9</accession>
<dbReference type="PANTHER" id="PTHR10587">
    <property type="entry name" value="GLYCOSYL TRANSFERASE-RELATED"/>
    <property type="match status" value="1"/>
</dbReference>
<comment type="caution">
    <text evidence="2">The sequence shown here is derived from an EMBL/GenBank/DDBJ whole genome shotgun (WGS) entry which is preliminary data.</text>
</comment>
<dbReference type="NCBIfam" id="TIGR02764">
    <property type="entry name" value="spore_ybaN_pdaB"/>
    <property type="match status" value="1"/>
</dbReference>
<evidence type="ECO:0000313" key="3">
    <source>
        <dbReference type="Proteomes" id="UP000023561"/>
    </source>
</evidence>
<dbReference type="PROSITE" id="PS51677">
    <property type="entry name" value="NODB"/>
    <property type="match status" value="1"/>
</dbReference>
<evidence type="ECO:0000259" key="1">
    <source>
        <dbReference type="PROSITE" id="PS51677"/>
    </source>
</evidence>
<proteinExistence type="predicted"/>
<dbReference type="GO" id="GO:0005975">
    <property type="term" value="P:carbohydrate metabolic process"/>
    <property type="evidence" value="ECO:0007669"/>
    <property type="project" value="InterPro"/>
</dbReference>
<sequence>MNFFYALNGRSLKKALIIVLSAFFTAAILYAHGMYNTTLSLSAGPKAIYKVGKSKDEIALTFDISWGDQNALHILDVLKQNGIKNATFFLSASWAERHPNIVKRIKEDGHEIGSMGYNFLNYTELENAKIRQDLMQAKKVFDTLGIKEITLLRPPGGNFNKNVLKIADSLGYTVVHWSIDSKDWLNPGTNTIVKNVVTDMEAGDIILLHASDSAKQTAKALPKIIEVMKENGYRNVSVSQLIANGDVSSKEIN</sequence>
<dbReference type="InterPro" id="IPR011330">
    <property type="entry name" value="Glyco_hydro/deAcase_b/a-brl"/>
</dbReference>
<dbReference type="Pfam" id="PF01522">
    <property type="entry name" value="Polysacc_deac_1"/>
    <property type="match status" value="1"/>
</dbReference>
<organism evidence="2 3">
    <name type="scientific">Parageobacillus caldoxylosilyticus NBRC 107762</name>
    <dbReference type="NCBI Taxonomy" id="1220594"/>
    <lineage>
        <taxon>Bacteria</taxon>
        <taxon>Bacillati</taxon>
        <taxon>Bacillota</taxon>
        <taxon>Bacilli</taxon>
        <taxon>Bacillales</taxon>
        <taxon>Anoxybacillaceae</taxon>
        <taxon>Saccharococcus</taxon>
    </lineage>
</organism>